<comment type="subcellular location">
    <subcellularLocation>
        <location evidence="1">Nucleus</location>
        <location evidence="1">Nucleolus</location>
    </subcellularLocation>
</comment>
<feature type="region of interest" description="Disordered" evidence="5">
    <location>
        <begin position="367"/>
        <end position="404"/>
    </location>
</feature>
<feature type="domain" description="RRM" evidence="6">
    <location>
        <begin position="11"/>
        <end position="87"/>
    </location>
</feature>
<name>A0A8J6CWL1_9ROSI</name>
<feature type="compositionally biased region" description="Acidic residues" evidence="5">
    <location>
        <begin position="237"/>
        <end position="256"/>
    </location>
</feature>
<feature type="region of interest" description="Disordered" evidence="5">
    <location>
        <begin position="227"/>
        <end position="256"/>
    </location>
</feature>
<dbReference type="CDD" id="cd12226">
    <property type="entry name" value="RRM_NOL8"/>
    <property type="match status" value="1"/>
</dbReference>
<evidence type="ECO:0000256" key="5">
    <source>
        <dbReference type="SAM" id="MobiDB-lite"/>
    </source>
</evidence>
<dbReference type="AlphaFoldDB" id="A0A8J6CWL1"/>
<dbReference type="Proteomes" id="UP000701853">
    <property type="component" value="Chromosome 8"/>
</dbReference>
<evidence type="ECO:0000313" key="7">
    <source>
        <dbReference type="EMBL" id="KAG8484955.1"/>
    </source>
</evidence>
<dbReference type="SMART" id="SM00360">
    <property type="entry name" value="RRM"/>
    <property type="match status" value="1"/>
</dbReference>
<organism evidence="7 8">
    <name type="scientific">Gossypium anomalum</name>
    <dbReference type="NCBI Taxonomy" id="47600"/>
    <lineage>
        <taxon>Eukaryota</taxon>
        <taxon>Viridiplantae</taxon>
        <taxon>Streptophyta</taxon>
        <taxon>Embryophyta</taxon>
        <taxon>Tracheophyta</taxon>
        <taxon>Spermatophyta</taxon>
        <taxon>Magnoliopsida</taxon>
        <taxon>eudicotyledons</taxon>
        <taxon>Gunneridae</taxon>
        <taxon>Pentapetalae</taxon>
        <taxon>rosids</taxon>
        <taxon>malvids</taxon>
        <taxon>Malvales</taxon>
        <taxon>Malvaceae</taxon>
        <taxon>Malvoideae</taxon>
        <taxon>Gossypium</taxon>
    </lineage>
</organism>
<dbReference type="PROSITE" id="PS50102">
    <property type="entry name" value="RRM"/>
    <property type="match status" value="1"/>
</dbReference>
<dbReference type="GO" id="GO:0003723">
    <property type="term" value="F:RNA binding"/>
    <property type="evidence" value="ECO:0007669"/>
    <property type="project" value="UniProtKB-UniRule"/>
</dbReference>
<sequence length="754" mass="83141">MAADPTATTRTRIHVGGLGQSVNSDDLRKIFSSVGTVEGVDIVRTKGRSFAYVDILPSTSNSISKLFSTYNGCAWKGGKLKLEKAKEHFLSRLKREWAEAEAEDEAYEGSHQAKPSSSDSNNSKNKVQDSQNNQLRIFFPRLSKIKSLPFSGTGKHRYSFQRVEAPAFPLHFCDCAEHSGRFNAVKQKEVRHHEEINGGMSEEELSLMSSVMNKLFERENFSNTSRPAIVKERDDFIEPVEDSPSNEEENDEDDDDLIINVVSNANKRTAMSGIREPKKVSTEKTRLSENKVLKDGAIPSASKLQKKNALHAEKKRKPNRDDKHEITSLSSQLRMNSQCDEIEASFEEDDETDDDLVINVASTENKGKALSGSTKRAKVSPKQNFKPSETQSTENEREEKKDRLLTKKKMKLISTKERDGNEAVSSVPAEKGPLIAQMTEQDCSLKPSSTSCLWSQKSSWKALVGGRGDSAFSLSNILQNADTTEEQHVFDDPKVDNTLDSKNDKLSTPENSEGMSDKMEMANAIAEAQPNKPSMTSSNTGRGSSWLHKSSWIQLVSDKSNSFSISQILPGTTTAQELAKPTGEDVVQSADGNYTNEMDRFTTEGVGKGDSVESIPKTNPQTLEGSNDTSLPAVENISNFEPVKGFAVDTSRGGTCSFMRSSTSLKEWAKTKAALKGSRKKKTKGDSIASGLATRSVLLQVGVLYPDFVESPSRRQDSQSGSVQFDKILSLSEPFATLDEVKRQNPDLGEYQTC</sequence>
<evidence type="ECO:0000313" key="8">
    <source>
        <dbReference type="Proteomes" id="UP000701853"/>
    </source>
</evidence>
<dbReference type="InterPro" id="IPR000504">
    <property type="entry name" value="RRM_dom"/>
</dbReference>
<feature type="region of interest" description="Disordered" evidence="5">
    <location>
        <begin position="103"/>
        <end position="129"/>
    </location>
</feature>
<feature type="compositionally biased region" description="Low complexity" evidence="5">
    <location>
        <begin position="116"/>
        <end position="129"/>
    </location>
</feature>
<dbReference type="GO" id="GO:0005730">
    <property type="term" value="C:nucleolus"/>
    <property type="evidence" value="ECO:0007669"/>
    <property type="project" value="UniProtKB-SubCell"/>
</dbReference>
<keyword evidence="3" id="KW-0539">Nucleus</keyword>
<feature type="compositionally biased region" description="Polar residues" evidence="5">
    <location>
        <begin position="616"/>
        <end position="630"/>
    </location>
</feature>
<feature type="region of interest" description="Disordered" evidence="5">
    <location>
        <begin position="576"/>
        <end position="630"/>
    </location>
</feature>
<dbReference type="SUPFAM" id="SSF54928">
    <property type="entry name" value="RNA-binding domain, RBD"/>
    <property type="match status" value="1"/>
</dbReference>
<feature type="compositionally biased region" description="Polar residues" evidence="5">
    <location>
        <begin position="381"/>
        <end position="393"/>
    </location>
</feature>
<evidence type="ECO:0000256" key="2">
    <source>
        <dbReference type="ARBA" id="ARBA00022884"/>
    </source>
</evidence>
<comment type="caution">
    <text evidence="7">The sequence shown here is derived from an EMBL/GenBank/DDBJ whole genome shotgun (WGS) entry which is preliminary data.</text>
</comment>
<proteinExistence type="predicted"/>
<dbReference type="Gene3D" id="3.30.70.330">
    <property type="match status" value="1"/>
</dbReference>
<accession>A0A8J6CWL1</accession>
<dbReference type="PANTHER" id="PTHR23099">
    <property type="entry name" value="TRANSCRIPTIONAL REGULATOR"/>
    <property type="match status" value="1"/>
</dbReference>
<evidence type="ECO:0000256" key="4">
    <source>
        <dbReference type="PROSITE-ProRule" id="PRU00176"/>
    </source>
</evidence>
<dbReference type="PANTHER" id="PTHR23099:SF0">
    <property type="entry name" value="GERM CELL NUCLEAR ACIDIC PROTEIN"/>
    <property type="match status" value="1"/>
</dbReference>
<dbReference type="InterPro" id="IPR012677">
    <property type="entry name" value="Nucleotide-bd_a/b_plait_sf"/>
</dbReference>
<keyword evidence="8" id="KW-1185">Reference proteome</keyword>
<feature type="region of interest" description="Disordered" evidence="5">
    <location>
        <begin position="295"/>
        <end position="325"/>
    </location>
</feature>
<feature type="compositionally biased region" description="Basic and acidic residues" evidence="5">
    <location>
        <begin position="485"/>
        <end position="507"/>
    </location>
</feature>
<feature type="compositionally biased region" description="Basic and acidic residues" evidence="5">
    <location>
        <begin position="394"/>
        <end position="404"/>
    </location>
</feature>
<dbReference type="EMBL" id="JAHUZN010000008">
    <property type="protein sequence ID" value="KAG8484955.1"/>
    <property type="molecule type" value="Genomic_DNA"/>
</dbReference>
<evidence type="ECO:0000256" key="3">
    <source>
        <dbReference type="ARBA" id="ARBA00023242"/>
    </source>
</evidence>
<dbReference type="InterPro" id="IPR035979">
    <property type="entry name" value="RBD_domain_sf"/>
</dbReference>
<gene>
    <name evidence="7" type="ORF">CXB51_021096</name>
</gene>
<dbReference type="OrthoDB" id="21643at2759"/>
<dbReference type="InterPro" id="IPR034138">
    <property type="entry name" value="NOP8_RRM"/>
</dbReference>
<evidence type="ECO:0000259" key="6">
    <source>
        <dbReference type="PROSITE" id="PS50102"/>
    </source>
</evidence>
<protein>
    <recommendedName>
        <fullName evidence="6">RRM domain-containing protein</fullName>
    </recommendedName>
</protein>
<keyword evidence="2 4" id="KW-0694">RNA-binding</keyword>
<reference evidence="7 8" key="1">
    <citation type="journal article" date="2021" name="bioRxiv">
        <title>The Gossypium anomalum genome as a resource for cotton improvement and evolutionary analysis of hybrid incompatibility.</title>
        <authorList>
            <person name="Grover C.E."/>
            <person name="Yuan D."/>
            <person name="Arick M.A."/>
            <person name="Miller E.R."/>
            <person name="Hu G."/>
            <person name="Peterson D.G."/>
            <person name="Wendel J.F."/>
            <person name="Udall J.A."/>
        </authorList>
    </citation>
    <scope>NUCLEOTIDE SEQUENCE [LARGE SCALE GENOMIC DNA]</scope>
    <source>
        <strain evidence="7">JFW-Udall</strain>
        <tissue evidence="7">Leaf</tissue>
    </source>
</reference>
<evidence type="ECO:0000256" key="1">
    <source>
        <dbReference type="ARBA" id="ARBA00004604"/>
    </source>
</evidence>
<feature type="compositionally biased region" description="Basic residues" evidence="5">
    <location>
        <begin position="304"/>
        <end position="318"/>
    </location>
</feature>
<feature type="region of interest" description="Disordered" evidence="5">
    <location>
        <begin position="484"/>
        <end position="515"/>
    </location>
</feature>
<dbReference type="Pfam" id="PF00076">
    <property type="entry name" value="RRM_1"/>
    <property type="match status" value="1"/>
</dbReference>